<protein>
    <submittedName>
        <fullName evidence="1">Uncharacterized protein</fullName>
    </submittedName>
</protein>
<comment type="caution">
    <text evidence="1">The sequence shown here is derived from an EMBL/GenBank/DDBJ whole genome shotgun (WGS) entry which is preliminary data.</text>
</comment>
<sequence>MPRFHWAFLIGPKAEAGKHVPGLRCHVKNPAITGWFYDENKLQDVKCTVNLLVRILVAKIEDEKGLLTILRETPVIQDDPSFTCRTWLADALMRISKAEPKVTGTSQLDWDKIEIKSRRYVEQKVAAGRYRDETQVLGPKPTWDLTSQKEIIA</sequence>
<accession>A0A8K0NFJ9</accession>
<dbReference type="OrthoDB" id="2679825at2759"/>
<organism evidence="1 2">
    <name type="scientific">Claviceps africana</name>
    <dbReference type="NCBI Taxonomy" id="83212"/>
    <lineage>
        <taxon>Eukaryota</taxon>
        <taxon>Fungi</taxon>
        <taxon>Dikarya</taxon>
        <taxon>Ascomycota</taxon>
        <taxon>Pezizomycotina</taxon>
        <taxon>Sordariomycetes</taxon>
        <taxon>Hypocreomycetidae</taxon>
        <taxon>Hypocreales</taxon>
        <taxon>Clavicipitaceae</taxon>
        <taxon>Claviceps</taxon>
    </lineage>
</organism>
<dbReference type="Pfam" id="PF21858">
    <property type="entry name" value="DUF6914"/>
    <property type="match status" value="1"/>
</dbReference>
<proteinExistence type="predicted"/>
<name>A0A8K0NFJ9_9HYPO</name>
<evidence type="ECO:0000313" key="2">
    <source>
        <dbReference type="Proteomes" id="UP000811619"/>
    </source>
</evidence>
<reference evidence="1" key="1">
    <citation type="journal article" date="2020" name="bioRxiv">
        <title>Whole genome comparisons of ergot fungi reveals the divergence and evolution of species within the genus Claviceps are the result of varying mechanisms driving genome evolution and host range expansion.</title>
        <authorList>
            <person name="Wyka S.A."/>
            <person name="Mondo S.J."/>
            <person name="Liu M."/>
            <person name="Dettman J."/>
            <person name="Nalam V."/>
            <person name="Broders K.D."/>
        </authorList>
    </citation>
    <scope>NUCLEOTIDE SEQUENCE</scope>
    <source>
        <strain evidence="1">CCC 489</strain>
    </source>
</reference>
<gene>
    <name evidence="1" type="ORF">E4U42_006725</name>
</gene>
<evidence type="ECO:0000313" key="1">
    <source>
        <dbReference type="EMBL" id="KAG5918836.1"/>
    </source>
</evidence>
<dbReference type="EMBL" id="SRPY01000709">
    <property type="protein sequence ID" value="KAG5918836.1"/>
    <property type="molecule type" value="Genomic_DNA"/>
</dbReference>
<dbReference type="InterPro" id="IPR054208">
    <property type="entry name" value="DUF6914"/>
</dbReference>
<keyword evidence="2" id="KW-1185">Reference proteome</keyword>
<dbReference type="AlphaFoldDB" id="A0A8K0NFJ9"/>
<dbReference type="Proteomes" id="UP000811619">
    <property type="component" value="Unassembled WGS sequence"/>
</dbReference>